<dbReference type="GO" id="GO:0009307">
    <property type="term" value="P:DNA restriction-modification system"/>
    <property type="evidence" value="ECO:0007669"/>
    <property type="project" value="UniProtKB-KW"/>
</dbReference>
<accession>A0AA36LPV9</accession>
<comment type="caution">
    <text evidence="6">The sequence shown here is derived from an EMBL/GenBank/DDBJ whole genome shotgun (WGS) entry which is preliminary data.</text>
</comment>
<dbReference type="AlphaFoldDB" id="A0AA36LPV9"/>
<gene>
    <name evidence="6" type="ORF">ERS008502_02357</name>
</gene>
<keyword evidence="3" id="KW-0680">Restriction system</keyword>
<sequence length="466" mass="51441">MTAWYNEIDPYAAQWLRNLIKAGHIAPGYVDERSIVDVKPEDLTEFTQCHFFAGIGVWSYALRQAGWPDDKPVWTGSCPCQPFSSSGKGDGFNDERHLWPSFAWLIEQHRPSIVFGEQVASKAVDAWIDLVQTDMEGMGYAFASIPFPSAGVGAPHIRDRNFWLADSNHNRQQSGARRSGSGESPTARNNTRRSCKIGTLANTNGTRSKAGVSESQQREERDTGKLNYRGSELSGPSGPSITPSAGPVNGFWSDADWLLCRDGKWRPVEPGTSPLADGIANRMVCSCTECETETVIYEKLLVLRKIGGRYERRQKEEVLRQRVLSTIQAINSATQQKHGALPRESPYGNAMLSVPINQETAGTSQRQKPSERQPDESGNSLFSMPSQRALIASAAIDVRRLWGSILSGKSSSGEQDLFCTVCEEVRPHLCSEEVVKNRTSKLRAYGNAINAEAAKTFIESYMEAVS</sequence>
<dbReference type="GO" id="GO:0003886">
    <property type="term" value="F:DNA (cytosine-5-)-methyltransferase activity"/>
    <property type="evidence" value="ECO:0007669"/>
    <property type="project" value="UniProtKB-EC"/>
</dbReference>
<proteinExistence type="predicted"/>
<dbReference type="EMBL" id="CQBM01000004">
    <property type="protein sequence ID" value="CNI13105.1"/>
    <property type="molecule type" value="Genomic_DNA"/>
</dbReference>
<keyword evidence="2" id="KW-0808">Transferase</keyword>
<evidence type="ECO:0000256" key="3">
    <source>
        <dbReference type="ARBA" id="ARBA00022747"/>
    </source>
</evidence>
<reference evidence="6 7" key="1">
    <citation type="submission" date="2015-03" db="EMBL/GenBank/DDBJ databases">
        <authorList>
            <consortium name="Pathogen Informatics"/>
            <person name="Murphy D."/>
        </authorList>
    </citation>
    <scope>NUCLEOTIDE SEQUENCE [LARGE SCALE GENOMIC DNA]</scope>
    <source>
        <strain evidence="6 7">FE82747</strain>
    </source>
</reference>
<evidence type="ECO:0000256" key="2">
    <source>
        <dbReference type="ARBA" id="ARBA00022679"/>
    </source>
</evidence>
<evidence type="ECO:0000256" key="5">
    <source>
        <dbReference type="SAM" id="MobiDB-lite"/>
    </source>
</evidence>
<dbReference type="InterPro" id="IPR029063">
    <property type="entry name" value="SAM-dependent_MTases_sf"/>
</dbReference>
<comment type="catalytic activity">
    <reaction evidence="4">
        <text>a 2'-deoxycytidine in DNA + S-adenosyl-L-methionine = a 5-methyl-2'-deoxycytidine in DNA + S-adenosyl-L-homocysteine + H(+)</text>
        <dbReference type="Rhea" id="RHEA:13681"/>
        <dbReference type="Rhea" id="RHEA-COMP:11369"/>
        <dbReference type="Rhea" id="RHEA-COMP:11370"/>
        <dbReference type="ChEBI" id="CHEBI:15378"/>
        <dbReference type="ChEBI" id="CHEBI:57856"/>
        <dbReference type="ChEBI" id="CHEBI:59789"/>
        <dbReference type="ChEBI" id="CHEBI:85452"/>
        <dbReference type="ChEBI" id="CHEBI:85454"/>
        <dbReference type="EC" id="2.1.1.37"/>
    </reaction>
</comment>
<dbReference type="InterPro" id="IPR001525">
    <property type="entry name" value="C5_MeTfrase"/>
</dbReference>
<name>A0AA36LPV9_YERMO</name>
<evidence type="ECO:0000256" key="4">
    <source>
        <dbReference type="ARBA" id="ARBA00047422"/>
    </source>
</evidence>
<dbReference type="Proteomes" id="UP000040841">
    <property type="component" value="Unassembled WGS sequence"/>
</dbReference>
<dbReference type="GO" id="GO:0032259">
    <property type="term" value="P:methylation"/>
    <property type="evidence" value="ECO:0007669"/>
    <property type="project" value="UniProtKB-KW"/>
</dbReference>
<evidence type="ECO:0000256" key="1">
    <source>
        <dbReference type="ARBA" id="ARBA00022603"/>
    </source>
</evidence>
<feature type="region of interest" description="Disordered" evidence="5">
    <location>
        <begin position="359"/>
        <end position="382"/>
    </location>
</feature>
<dbReference type="SUPFAM" id="SSF53335">
    <property type="entry name" value="S-adenosyl-L-methionine-dependent methyltransferases"/>
    <property type="match status" value="1"/>
</dbReference>
<dbReference type="Gene3D" id="3.40.50.150">
    <property type="entry name" value="Vaccinia Virus protein VP39"/>
    <property type="match status" value="1"/>
</dbReference>
<feature type="region of interest" description="Disordered" evidence="5">
    <location>
        <begin position="169"/>
        <end position="246"/>
    </location>
</feature>
<feature type="compositionally biased region" description="Polar residues" evidence="5">
    <location>
        <begin position="170"/>
        <end position="189"/>
    </location>
</feature>
<organism evidence="6 7">
    <name type="scientific">Yersinia mollaretii</name>
    <dbReference type="NCBI Taxonomy" id="33060"/>
    <lineage>
        <taxon>Bacteria</taxon>
        <taxon>Pseudomonadati</taxon>
        <taxon>Pseudomonadota</taxon>
        <taxon>Gammaproteobacteria</taxon>
        <taxon>Enterobacterales</taxon>
        <taxon>Yersiniaceae</taxon>
        <taxon>Yersinia</taxon>
    </lineage>
</organism>
<protein>
    <submittedName>
        <fullName evidence="6">C-5 cytosine-specific DNA methylase</fullName>
    </submittedName>
</protein>
<dbReference type="Pfam" id="PF00145">
    <property type="entry name" value="DNA_methylase"/>
    <property type="match status" value="1"/>
</dbReference>
<keyword evidence="1 6" id="KW-0489">Methyltransferase</keyword>
<evidence type="ECO:0000313" key="7">
    <source>
        <dbReference type="Proteomes" id="UP000040841"/>
    </source>
</evidence>
<evidence type="ECO:0000313" key="6">
    <source>
        <dbReference type="EMBL" id="CNI13105.1"/>
    </source>
</evidence>